<organism evidence="2 3">
    <name type="scientific">Sphagnum jensenii</name>
    <dbReference type="NCBI Taxonomy" id="128206"/>
    <lineage>
        <taxon>Eukaryota</taxon>
        <taxon>Viridiplantae</taxon>
        <taxon>Streptophyta</taxon>
        <taxon>Embryophyta</taxon>
        <taxon>Bryophyta</taxon>
        <taxon>Sphagnophytina</taxon>
        <taxon>Sphagnopsida</taxon>
        <taxon>Sphagnales</taxon>
        <taxon>Sphagnaceae</taxon>
        <taxon>Sphagnum</taxon>
    </lineage>
</organism>
<comment type="caution">
    <text evidence="2">The sequence shown here is derived from an EMBL/GenBank/DDBJ whole genome shotgun (WGS) entry which is preliminary data.</text>
</comment>
<reference evidence="2" key="1">
    <citation type="submission" date="2024-02" db="EMBL/GenBank/DDBJ databases">
        <authorList>
            <consortium name="ELIXIR-Norway"/>
            <consortium name="Elixir Norway"/>
        </authorList>
    </citation>
    <scope>NUCLEOTIDE SEQUENCE</scope>
</reference>
<evidence type="ECO:0000256" key="1">
    <source>
        <dbReference type="SAM" id="MobiDB-lite"/>
    </source>
</evidence>
<proteinExistence type="predicted"/>
<feature type="compositionally biased region" description="Polar residues" evidence="1">
    <location>
        <begin position="180"/>
        <end position="195"/>
    </location>
</feature>
<dbReference type="Proteomes" id="UP001497444">
    <property type="component" value="Unassembled WGS sequence"/>
</dbReference>
<name>A0ABP0V9U4_9BRYO</name>
<evidence type="ECO:0000313" key="3">
    <source>
        <dbReference type="Proteomes" id="UP001497444"/>
    </source>
</evidence>
<accession>A0ABP0V9U4</accession>
<protein>
    <submittedName>
        <fullName evidence="2">Uncharacterized protein</fullName>
    </submittedName>
</protein>
<gene>
    <name evidence="2" type="ORF">CSSPJE1EN1_LOCUS26134</name>
</gene>
<evidence type="ECO:0000313" key="2">
    <source>
        <dbReference type="EMBL" id="CAK9250756.1"/>
    </source>
</evidence>
<feature type="region of interest" description="Disordered" evidence="1">
    <location>
        <begin position="180"/>
        <end position="252"/>
    </location>
</feature>
<keyword evidence="3" id="KW-1185">Reference proteome</keyword>
<feature type="compositionally biased region" description="Low complexity" evidence="1">
    <location>
        <begin position="199"/>
        <end position="221"/>
    </location>
</feature>
<sequence length="390" mass="40756">MGRGGVGVGGGQSTTTIMQQQSLHFEPLEQAQQTPVIDEFLEQIFAMPWEYNNAGAGGMGMERVGTGGAVMMAGGGVDANNSNNSMNNGSSSSSMGAAAAQKLFTMSLMPTTRLLNNGGALGALGGQHVREERNESSGLESGHYSAAEEALIAARLHQQQQQQGKELRGETCAMEGVTLATQEPGSGSPGLQQMNAAAGPRGSSSLVRSVSMGSSGSEDSGGQPGQGGDHSSSPPTAPTWQQPYVGVVPPLPTNLAHAKAENTLGRGGDFGSSHDNTQTLGKRFREDEEGPLCENHSGITVRPQEPCAPALGGLYTAMMQILAKIAVNLFGRLRNAVLLLLASREMDIHHLHQVKDLEGRHNRDCQQLVLGPGSEHGVDKPLIHIALQNG</sequence>
<dbReference type="EMBL" id="CAXAQS010000235">
    <property type="protein sequence ID" value="CAK9250756.1"/>
    <property type="molecule type" value="Genomic_DNA"/>
</dbReference>